<keyword evidence="14" id="KW-1185">Reference proteome</keyword>
<evidence type="ECO:0000256" key="8">
    <source>
        <dbReference type="ARBA" id="ARBA00023136"/>
    </source>
</evidence>
<dbReference type="GO" id="GO:0015627">
    <property type="term" value="C:type II protein secretion system complex"/>
    <property type="evidence" value="ECO:0007669"/>
    <property type="project" value="InterPro"/>
</dbReference>
<evidence type="ECO:0000313" key="13">
    <source>
        <dbReference type="EMBL" id="SEO72901.1"/>
    </source>
</evidence>
<keyword evidence="6 11" id="KW-0812">Transmembrane</keyword>
<reference evidence="13 14" key="1">
    <citation type="submission" date="2016-10" db="EMBL/GenBank/DDBJ databases">
        <authorList>
            <person name="de Groot N.N."/>
        </authorList>
    </citation>
    <scope>NUCLEOTIDE SEQUENCE [LARGE SCALE GENOMIC DNA]</scope>
    <source>
        <strain evidence="13 14">CGMCC 1.6291</strain>
    </source>
</reference>
<evidence type="ECO:0000313" key="14">
    <source>
        <dbReference type="Proteomes" id="UP000199657"/>
    </source>
</evidence>
<keyword evidence="7 11" id="KW-1133">Transmembrane helix</keyword>
<keyword evidence="5" id="KW-0997">Cell inner membrane</keyword>
<evidence type="ECO:0000256" key="5">
    <source>
        <dbReference type="ARBA" id="ARBA00022519"/>
    </source>
</evidence>
<evidence type="ECO:0000256" key="2">
    <source>
        <dbReference type="ARBA" id="ARBA00021549"/>
    </source>
</evidence>
<gene>
    <name evidence="13" type="ORF">SAMN04488052_102429</name>
</gene>
<protein>
    <recommendedName>
        <fullName evidence="2">Type II secretion system protein H</fullName>
    </recommendedName>
    <alternativeName>
        <fullName evidence="10">General secretion pathway protein H</fullName>
    </alternativeName>
</protein>
<keyword evidence="4" id="KW-0488">Methylation</keyword>
<dbReference type="InterPro" id="IPR012902">
    <property type="entry name" value="N_methyl_site"/>
</dbReference>
<comment type="similarity">
    <text evidence="9">Belongs to the GSP H family.</text>
</comment>
<feature type="domain" description="General secretion pathway GspH" evidence="12">
    <location>
        <begin position="42"/>
        <end position="145"/>
    </location>
</feature>
<dbReference type="GO" id="GO:0005886">
    <property type="term" value="C:plasma membrane"/>
    <property type="evidence" value="ECO:0007669"/>
    <property type="project" value="UniProtKB-SubCell"/>
</dbReference>
<dbReference type="Gene3D" id="3.55.40.10">
    <property type="entry name" value="minor pseudopilin epsh domain"/>
    <property type="match status" value="1"/>
</dbReference>
<dbReference type="NCBIfam" id="TIGR02532">
    <property type="entry name" value="IV_pilin_GFxxxE"/>
    <property type="match status" value="1"/>
</dbReference>
<organism evidence="13 14">
    <name type="scientific">Aquisalimonas asiatica</name>
    <dbReference type="NCBI Taxonomy" id="406100"/>
    <lineage>
        <taxon>Bacteria</taxon>
        <taxon>Pseudomonadati</taxon>
        <taxon>Pseudomonadota</taxon>
        <taxon>Gammaproteobacteria</taxon>
        <taxon>Chromatiales</taxon>
        <taxon>Ectothiorhodospiraceae</taxon>
        <taxon>Aquisalimonas</taxon>
    </lineage>
</organism>
<evidence type="ECO:0000256" key="4">
    <source>
        <dbReference type="ARBA" id="ARBA00022481"/>
    </source>
</evidence>
<dbReference type="OrthoDB" id="2313614at2"/>
<feature type="transmembrane region" description="Helical" evidence="11">
    <location>
        <begin position="12"/>
        <end position="34"/>
    </location>
</feature>
<dbReference type="Pfam" id="PF12019">
    <property type="entry name" value="GspH"/>
    <property type="match status" value="1"/>
</dbReference>
<dbReference type="InterPro" id="IPR022346">
    <property type="entry name" value="T2SS_GspH"/>
</dbReference>
<evidence type="ECO:0000256" key="6">
    <source>
        <dbReference type="ARBA" id="ARBA00022692"/>
    </source>
</evidence>
<evidence type="ECO:0000256" key="1">
    <source>
        <dbReference type="ARBA" id="ARBA00004377"/>
    </source>
</evidence>
<keyword evidence="8 11" id="KW-0472">Membrane</keyword>
<proteinExistence type="inferred from homology"/>
<dbReference type="PROSITE" id="PS00409">
    <property type="entry name" value="PROKAR_NTER_METHYL"/>
    <property type="match status" value="1"/>
</dbReference>
<dbReference type="STRING" id="406100.SAMN04488052_102429"/>
<evidence type="ECO:0000256" key="11">
    <source>
        <dbReference type="SAM" id="Phobius"/>
    </source>
</evidence>
<evidence type="ECO:0000259" key="12">
    <source>
        <dbReference type="Pfam" id="PF12019"/>
    </source>
</evidence>
<dbReference type="AlphaFoldDB" id="A0A1H8S2I8"/>
<accession>A0A1H8S2I8</accession>
<evidence type="ECO:0000256" key="7">
    <source>
        <dbReference type="ARBA" id="ARBA00022989"/>
    </source>
</evidence>
<evidence type="ECO:0000256" key="3">
    <source>
        <dbReference type="ARBA" id="ARBA00022475"/>
    </source>
</evidence>
<comment type="subcellular location">
    <subcellularLocation>
        <location evidence="1">Cell inner membrane</location>
        <topology evidence="1">Single-pass membrane protein</topology>
    </subcellularLocation>
</comment>
<dbReference type="GO" id="GO:0015628">
    <property type="term" value="P:protein secretion by the type II secretion system"/>
    <property type="evidence" value="ECO:0007669"/>
    <property type="project" value="InterPro"/>
</dbReference>
<evidence type="ECO:0000256" key="9">
    <source>
        <dbReference type="ARBA" id="ARBA00025772"/>
    </source>
</evidence>
<name>A0A1H8S2I8_9GAMM</name>
<dbReference type="Proteomes" id="UP000199657">
    <property type="component" value="Unassembled WGS sequence"/>
</dbReference>
<dbReference type="Pfam" id="PF07963">
    <property type="entry name" value="N_methyl"/>
    <property type="match status" value="1"/>
</dbReference>
<dbReference type="SUPFAM" id="SSF54523">
    <property type="entry name" value="Pili subunits"/>
    <property type="match status" value="1"/>
</dbReference>
<dbReference type="InterPro" id="IPR045584">
    <property type="entry name" value="Pilin-like"/>
</dbReference>
<evidence type="ECO:0000256" key="10">
    <source>
        <dbReference type="ARBA" id="ARBA00030775"/>
    </source>
</evidence>
<keyword evidence="3" id="KW-1003">Cell membrane</keyword>
<sequence>MHKEKGFTLIELMVAIAVMGVLLTVGIPGFQYLMQSSQISTQTNELVTALSTARSEAVRQNAEVTVEPVGSEWGNGFRVMLDDSGEPLRVFDGSDSVNITGDAEEVNFLGDGSRGFDADRITFNITPLDDCFGDMQRTITITAGGSIRSERGPC</sequence>
<dbReference type="RefSeq" id="WP_091641914.1">
    <property type="nucleotide sequence ID" value="NZ_FOEG01000002.1"/>
</dbReference>
<dbReference type="EMBL" id="FOEG01000002">
    <property type="protein sequence ID" value="SEO72901.1"/>
    <property type="molecule type" value="Genomic_DNA"/>
</dbReference>